<sequence>MESNKKLYYVLMAGAVVLLMVSYGVGFMVGKNYGYNNAKKEFEVEKQKLIKTIASLTPLSRPKPEEKVVIVNGNPLSQNTTAVSGKKTQQSQEQKETKPEEKPSVKERKQVQVSKPESKPSVKPSTKKKVQKVKKDYYIQVGIFSKRANAEKVVRKLKKAGIPSHLSKWKNYYRVTVGMFTEKEAKQVLVKLKKMKLSGIIKKRR</sequence>
<dbReference type="InterPro" id="IPR036680">
    <property type="entry name" value="SPOR-like_sf"/>
</dbReference>
<keyword evidence="2" id="KW-1133">Transmembrane helix</keyword>
<dbReference type="EMBL" id="MOEN01000026">
    <property type="protein sequence ID" value="OMH40151.1"/>
    <property type="molecule type" value="Genomic_DNA"/>
</dbReference>
<dbReference type="AlphaFoldDB" id="A0A1R1MK21"/>
<dbReference type="OrthoDB" id="14963at2"/>
<organism evidence="4 5">
    <name type="scientific">Desulfurobacterium indicum</name>
    <dbReference type="NCBI Taxonomy" id="1914305"/>
    <lineage>
        <taxon>Bacteria</taxon>
        <taxon>Pseudomonadati</taxon>
        <taxon>Aquificota</taxon>
        <taxon>Aquificia</taxon>
        <taxon>Desulfurobacteriales</taxon>
        <taxon>Desulfurobacteriaceae</taxon>
        <taxon>Desulfurobacterium</taxon>
    </lineage>
</organism>
<feature type="compositionally biased region" description="Polar residues" evidence="1">
    <location>
        <begin position="74"/>
        <end position="83"/>
    </location>
</feature>
<dbReference type="GO" id="GO:0032506">
    <property type="term" value="P:cytokinetic process"/>
    <property type="evidence" value="ECO:0007669"/>
    <property type="project" value="TreeGrafter"/>
</dbReference>
<reference evidence="4 5" key="1">
    <citation type="submission" date="2016-10" db="EMBL/GenBank/DDBJ databases">
        <title>Genome sequence of a sulfur-reducing bacterium Desulfurobacterium indicum K6013.</title>
        <authorList>
            <person name="Cao J."/>
            <person name="Shao Z."/>
            <person name="Alain K."/>
            <person name="Jebbar M."/>
        </authorList>
    </citation>
    <scope>NUCLEOTIDE SEQUENCE [LARGE SCALE GENOMIC DNA]</scope>
    <source>
        <strain evidence="4 5">K6013</strain>
    </source>
</reference>
<feature type="domain" description="SPOR" evidence="3">
    <location>
        <begin position="131"/>
        <end position="205"/>
    </location>
</feature>
<dbReference type="PANTHER" id="PTHR38687:SF1">
    <property type="entry name" value="CELL DIVISION PROTEIN DEDD"/>
    <property type="match status" value="1"/>
</dbReference>
<evidence type="ECO:0000256" key="2">
    <source>
        <dbReference type="SAM" id="Phobius"/>
    </source>
</evidence>
<gene>
    <name evidence="4" type="ORF">BLW93_06775</name>
</gene>
<evidence type="ECO:0000256" key="1">
    <source>
        <dbReference type="SAM" id="MobiDB-lite"/>
    </source>
</evidence>
<keyword evidence="2" id="KW-0812">Transmembrane</keyword>
<dbReference type="GO" id="GO:0042834">
    <property type="term" value="F:peptidoglycan binding"/>
    <property type="evidence" value="ECO:0007669"/>
    <property type="project" value="InterPro"/>
</dbReference>
<evidence type="ECO:0000313" key="4">
    <source>
        <dbReference type="EMBL" id="OMH40151.1"/>
    </source>
</evidence>
<feature type="region of interest" description="Disordered" evidence="1">
    <location>
        <begin position="72"/>
        <end position="128"/>
    </location>
</feature>
<dbReference type="PANTHER" id="PTHR38687">
    <property type="entry name" value="CELL DIVISION PROTEIN DEDD-RELATED"/>
    <property type="match status" value="1"/>
</dbReference>
<dbReference type="RefSeq" id="WP_076713341.1">
    <property type="nucleotide sequence ID" value="NZ_MOEN01000026.1"/>
</dbReference>
<dbReference type="Pfam" id="PF05036">
    <property type="entry name" value="SPOR"/>
    <property type="match status" value="1"/>
</dbReference>
<dbReference type="InterPro" id="IPR052521">
    <property type="entry name" value="Cell_div_SPOR-domain"/>
</dbReference>
<dbReference type="Gene3D" id="3.30.70.1070">
    <property type="entry name" value="Sporulation related repeat"/>
    <property type="match status" value="1"/>
</dbReference>
<dbReference type="Proteomes" id="UP000187408">
    <property type="component" value="Unassembled WGS sequence"/>
</dbReference>
<dbReference type="InterPro" id="IPR007730">
    <property type="entry name" value="SPOR-like_dom"/>
</dbReference>
<feature type="compositionally biased region" description="Basic and acidic residues" evidence="1">
    <location>
        <begin position="93"/>
        <end position="120"/>
    </location>
</feature>
<dbReference type="GO" id="GO:0032153">
    <property type="term" value="C:cell division site"/>
    <property type="evidence" value="ECO:0007669"/>
    <property type="project" value="TreeGrafter"/>
</dbReference>
<evidence type="ECO:0000313" key="5">
    <source>
        <dbReference type="Proteomes" id="UP000187408"/>
    </source>
</evidence>
<dbReference type="STRING" id="1914305.BLW93_06775"/>
<keyword evidence="5" id="KW-1185">Reference proteome</keyword>
<keyword evidence="2" id="KW-0472">Membrane</keyword>
<comment type="caution">
    <text evidence="4">The sequence shown here is derived from an EMBL/GenBank/DDBJ whole genome shotgun (WGS) entry which is preliminary data.</text>
</comment>
<dbReference type="GO" id="GO:0030428">
    <property type="term" value="C:cell septum"/>
    <property type="evidence" value="ECO:0007669"/>
    <property type="project" value="TreeGrafter"/>
</dbReference>
<name>A0A1R1MK21_9BACT</name>
<accession>A0A1R1MK21</accession>
<feature type="transmembrane region" description="Helical" evidence="2">
    <location>
        <begin position="7"/>
        <end position="29"/>
    </location>
</feature>
<protein>
    <recommendedName>
        <fullName evidence="3">SPOR domain-containing protein</fullName>
    </recommendedName>
</protein>
<dbReference type="SUPFAM" id="SSF110997">
    <property type="entry name" value="Sporulation related repeat"/>
    <property type="match status" value="1"/>
</dbReference>
<dbReference type="PROSITE" id="PS51724">
    <property type="entry name" value="SPOR"/>
    <property type="match status" value="1"/>
</dbReference>
<evidence type="ECO:0000259" key="3">
    <source>
        <dbReference type="PROSITE" id="PS51724"/>
    </source>
</evidence>
<proteinExistence type="predicted"/>